<accession>A0A084Y2V8</accession>
<comment type="caution">
    <text evidence="1">The sequence shown here is derived from an EMBL/GenBank/DDBJ whole genome shotgun (WGS) entry which is preliminary data.</text>
</comment>
<protein>
    <submittedName>
        <fullName evidence="1">Uncharacterized protein</fullName>
    </submittedName>
</protein>
<gene>
    <name evidence="1" type="ORF">CAPSK01_001243</name>
</gene>
<sequence length="71" mass="7733">MLDQAGYYFRNVWSDLGPAAQAVVLAAAQGQALPPAGVSLPALRRRQITGDNGELLVPVFGRWLRERQIDA</sequence>
<organism evidence="1 2">
    <name type="scientific">Candidatus Accumulibacter vicinus</name>
    <dbReference type="NCBI Taxonomy" id="2954382"/>
    <lineage>
        <taxon>Bacteria</taxon>
        <taxon>Pseudomonadati</taxon>
        <taxon>Pseudomonadota</taxon>
        <taxon>Betaproteobacteria</taxon>
        <taxon>Candidatus Accumulibacter</taxon>
    </lineage>
</organism>
<proteinExistence type="predicted"/>
<dbReference type="Proteomes" id="UP000019812">
    <property type="component" value="Unassembled WGS sequence"/>
</dbReference>
<dbReference type="AlphaFoldDB" id="A0A084Y2V8"/>
<dbReference type="EMBL" id="JDSS02000018">
    <property type="protein sequence ID" value="KFB69052.1"/>
    <property type="molecule type" value="Genomic_DNA"/>
</dbReference>
<dbReference type="STRING" id="1457154.CAPSK01_001243"/>
<evidence type="ECO:0000313" key="1">
    <source>
        <dbReference type="EMBL" id="KFB69052.1"/>
    </source>
</evidence>
<reference evidence="1 2" key="1">
    <citation type="submission" date="2014-07" db="EMBL/GenBank/DDBJ databases">
        <title>Expanding our view of genomic diversity in Candidatus Accumulibacter clades.</title>
        <authorList>
            <person name="Skennerton C.T."/>
            <person name="Barr J.J."/>
            <person name="Slater F.R."/>
            <person name="Bond P.L."/>
            <person name="Tyson G.W."/>
        </authorList>
    </citation>
    <scope>NUCLEOTIDE SEQUENCE [LARGE SCALE GENOMIC DNA]</scope>
    <source>
        <strain evidence="2">SK-01</strain>
    </source>
</reference>
<evidence type="ECO:0000313" key="2">
    <source>
        <dbReference type="Proteomes" id="UP000019812"/>
    </source>
</evidence>
<name>A0A084Y2V8_9PROT</name>